<protein>
    <submittedName>
        <fullName evidence="1">Uncharacterized protein</fullName>
    </submittedName>
</protein>
<reference evidence="1 2" key="1">
    <citation type="journal article" date="2024" name="G3 (Bethesda)">
        <title>Genome assembly of Hibiscus sabdariffa L. provides insights into metabolisms of medicinal natural products.</title>
        <authorList>
            <person name="Kim T."/>
        </authorList>
    </citation>
    <scope>NUCLEOTIDE SEQUENCE [LARGE SCALE GENOMIC DNA]</scope>
    <source>
        <strain evidence="1">TK-2024</strain>
        <tissue evidence="1">Old leaves</tissue>
    </source>
</reference>
<name>A0ABR2G219_9ROSI</name>
<evidence type="ECO:0000313" key="2">
    <source>
        <dbReference type="Proteomes" id="UP001472677"/>
    </source>
</evidence>
<evidence type="ECO:0000313" key="1">
    <source>
        <dbReference type="EMBL" id="KAK8593091.1"/>
    </source>
</evidence>
<sequence>MNRCFTYSFAQPKQIVRAADSGFKILFPWRLKTKRFAAQIFHDLHEDVMATAARGHALMVSFTKDEERIAPSDAMDIDRLLSSTVVTGWRSRMTVSTQRKMKNKFRLLIAVYFELYVSLEIL</sequence>
<dbReference type="Proteomes" id="UP001472677">
    <property type="component" value="Unassembled WGS sequence"/>
</dbReference>
<organism evidence="1 2">
    <name type="scientific">Hibiscus sabdariffa</name>
    <name type="common">roselle</name>
    <dbReference type="NCBI Taxonomy" id="183260"/>
    <lineage>
        <taxon>Eukaryota</taxon>
        <taxon>Viridiplantae</taxon>
        <taxon>Streptophyta</taxon>
        <taxon>Embryophyta</taxon>
        <taxon>Tracheophyta</taxon>
        <taxon>Spermatophyta</taxon>
        <taxon>Magnoliopsida</taxon>
        <taxon>eudicotyledons</taxon>
        <taxon>Gunneridae</taxon>
        <taxon>Pentapetalae</taxon>
        <taxon>rosids</taxon>
        <taxon>malvids</taxon>
        <taxon>Malvales</taxon>
        <taxon>Malvaceae</taxon>
        <taxon>Malvoideae</taxon>
        <taxon>Hibiscus</taxon>
    </lineage>
</organism>
<gene>
    <name evidence="1" type="ORF">V6N12_045178</name>
</gene>
<proteinExistence type="predicted"/>
<comment type="caution">
    <text evidence="1">The sequence shown here is derived from an EMBL/GenBank/DDBJ whole genome shotgun (WGS) entry which is preliminary data.</text>
</comment>
<keyword evidence="2" id="KW-1185">Reference proteome</keyword>
<dbReference type="EMBL" id="JBBPBM010000003">
    <property type="protein sequence ID" value="KAK8593091.1"/>
    <property type="molecule type" value="Genomic_DNA"/>
</dbReference>
<accession>A0ABR2G219</accession>